<proteinExistence type="inferred from homology"/>
<dbReference type="PROSITE" id="PS00138">
    <property type="entry name" value="SUBTILASE_SER"/>
    <property type="match status" value="1"/>
</dbReference>
<dbReference type="EMBL" id="CAJHIA010000015">
    <property type="protein sequence ID" value="CAD6445507.1"/>
    <property type="molecule type" value="Genomic_DNA"/>
</dbReference>
<keyword evidence="4" id="KW-0720">Serine protease</keyword>
<dbReference type="Gene3D" id="3.40.50.200">
    <property type="entry name" value="Peptidase S8/S53 domain"/>
    <property type="match status" value="1"/>
</dbReference>
<dbReference type="AlphaFoldDB" id="A0A8H2VVT3"/>
<dbReference type="OrthoDB" id="3565429at2759"/>
<dbReference type="InterPro" id="IPR036852">
    <property type="entry name" value="Peptidase_S8/S53_dom_sf"/>
</dbReference>
<evidence type="ECO:0000256" key="2">
    <source>
        <dbReference type="ARBA" id="ARBA00022670"/>
    </source>
</evidence>
<accession>A0A8H2VVT3</accession>
<dbReference type="PANTHER" id="PTHR43806">
    <property type="entry name" value="PEPTIDASE S8"/>
    <property type="match status" value="1"/>
</dbReference>
<keyword evidence="2" id="KW-0645">Protease</keyword>
<dbReference type="GO" id="GO:0004252">
    <property type="term" value="F:serine-type endopeptidase activity"/>
    <property type="evidence" value="ECO:0007669"/>
    <property type="project" value="InterPro"/>
</dbReference>
<feature type="domain" description="Peptidase S8/S53" evidence="5">
    <location>
        <begin position="92"/>
        <end position="217"/>
    </location>
</feature>
<protein>
    <submittedName>
        <fullName evidence="6">66cbb6a4-007c-402a-9458-79f06a52a585</fullName>
    </submittedName>
</protein>
<dbReference type="SUPFAM" id="SSF52743">
    <property type="entry name" value="Subtilisin-like"/>
    <property type="match status" value="1"/>
</dbReference>
<evidence type="ECO:0000313" key="6">
    <source>
        <dbReference type="EMBL" id="CAD6445507.1"/>
    </source>
</evidence>
<dbReference type="PANTHER" id="PTHR43806:SF58">
    <property type="entry name" value="ALKALINE PROTEASE 1-RELATED"/>
    <property type="match status" value="1"/>
</dbReference>
<sequence>MISQARGHDLDEYDSNYIYDKEEMPSTFIYVIDSYINTTDSQFDKFRSKITDLSPTEPDCFQKIWSFRKHFPCLDWLGQSVQHYRILGGSAEVGMAIVNLSLNFRETQVTDAWIKECRELLQEFVELGALTVVASGNEGLNSVRKYPAMFAASDIPEILVVGAVDLDGSRAGYSNLDTFATVHVLGGTYCSKGLGGYYYQYGTSFSAPLVSGLAAYFFDLSSLRKKFLAESTPALRLKAYIKELAWPRDGSGIETVYNGVGWSEVDLTCPTNAKRQDGTYTCAAPTTSTSATPSTTTASAPAATKTFNVYEWECERKQQITKLGAAAASALTYCASQSSFLSNEGGIYYPGR</sequence>
<gene>
    <name evidence="6" type="ORF">SCLTRI_LOCUS5315</name>
</gene>
<evidence type="ECO:0000256" key="4">
    <source>
        <dbReference type="ARBA" id="ARBA00022825"/>
    </source>
</evidence>
<dbReference type="InterPro" id="IPR050131">
    <property type="entry name" value="Peptidase_S8_subtilisin-like"/>
</dbReference>
<dbReference type="InterPro" id="IPR023828">
    <property type="entry name" value="Peptidase_S8_Ser-AS"/>
</dbReference>
<dbReference type="InterPro" id="IPR000209">
    <property type="entry name" value="Peptidase_S8/S53_dom"/>
</dbReference>
<evidence type="ECO:0000259" key="5">
    <source>
        <dbReference type="Pfam" id="PF00082"/>
    </source>
</evidence>
<dbReference type="Pfam" id="PF00082">
    <property type="entry name" value="Peptidase_S8"/>
    <property type="match status" value="1"/>
</dbReference>
<comment type="caution">
    <text evidence="6">The sequence shown here is derived from an EMBL/GenBank/DDBJ whole genome shotgun (WGS) entry which is preliminary data.</text>
</comment>
<keyword evidence="7" id="KW-1185">Reference proteome</keyword>
<comment type="similarity">
    <text evidence="1">Belongs to the peptidase S8 family.</text>
</comment>
<dbReference type="GO" id="GO:0006508">
    <property type="term" value="P:proteolysis"/>
    <property type="evidence" value="ECO:0007669"/>
    <property type="project" value="UniProtKB-KW"/>
</dbReference>
<keyword evidence="3" id="KW-0378">Hydrolase</keyword>
<evidence type="ECO:0000256" key="3">
    <source>
        <dbReference type="ARBA" id="ARBA00022801"/>
    </source>
</evidence>
<evidence type="ECO:0000313" key="7">
    <source>
        <dbReference type="Proteomes" id="UP000624404"/>
    </source>
</evidence>
<name>A0A8H2VVT3_9HELO</name>
<dbReference type="Proteomes" id="UP000624404">
    <property type="component" value="Unassembled WGS sequence"/>
</dbReference>
<evidence type="ECO:0000256" key="1">
    <source>
        <dbReference type="ARBA" id="ARBA00011073"/>
    </source>
</evidence>
<reference evidence="6" key="1">
    <citation type="submission" date="2020-10" db="EMBL/GenBank/DDBJ databases">
        <authorList>
            <person name="Kusch S."/>
        </authorList>
    </citation>
    <scope>NUCLEOTIDE SEQUENCE</scope>
    <source>
        <strain evidence="6">SwB9</strain>
    </source>
</reference>
<organism evidence="6 7">
    <name type="scientific">Sclerotinia trifoliorum</name>
    <dbReference type="NCBI Taxonomy" id="28548"/>
    <lineage>
        <taxon>Eukaryota</taxon>
        <taxon>Fungi</taxon>
        <taxon>Dikarya</taxon>
        <taxon>Ascomycota</taxon>
        <taxon>Pezizomycotina</taxon>
        <taxon>Leotiomycetes</taxon>
        <taxon>Helotiales</taxon>
        <taxon>Sclerotiniaceae</taxon>
        <taxon>Sclerotinia</taxon>
    </lineage>
</organism>